<dbReference type="PANTHER" id="PTHR12424:SF8">
    <property type="entry name" value="PROTEIN TWEETY"/>
    <property type="match status" value="1"/>
</dbReference>
<keyword evidence="6 13" id="KW-1133">Transmembrane helix</keyword>
<evidence type="ECO:0000313" key="15">
    <source>
        <dbReference type="Proteomes" id="UP000277300"/>
    </source>
</evidence>
<comment type="caution">
    <text evidence="14">The sequence shown here is derived from an EMBL/GenBank/DDBJ whole genome shotgun (WGS) entry which is preliminary data.</text>
</comment>
<organism evidence="14 15">
    <name type="scientific">Phytophthora kernoviae</name>
    <dbReference type="NCBI Taxonomy" id="325452"/>
    <lineage>
        <taxon>Eukaryota</taxon>
        <taxon>Sar</taxon>
        <taxon>Stramenopiles</taxon>
        <taxon>Oomycota</taxon>
        <taxon>Peronosporomycetes</taxon>
        <taxon>Peronosporales</taxon>
        <taxon>Peronosporaceae</taxon>
        <taxon>Phytophthora</taxon>
    </lineage>
</organism>
<dbReference type="GO" id="GO:0005229">
    <property type="term" value="F:intracellularly calcium-gated chloride channel activity"/>
    <property type="evidence" value="ECO:0007669"/>
    <property type="project" value="TreeGrafter"/>
</dbReference>
<evidence type="ECO:0008006" key="16">
    <source>
        <dbReference type="Google" id="ProtNLM"/>
    </source>
</evidence>
<feature type="transmembrane region" description="Helical" evidence="13">
    <location>
        <begin position="236"/>
        <end position="256"/>
    </location>
</feature>
<evidence type="ECO:0000256" key="5">
    <source>
        <dbReference type="ARBA" id="ARBA00022692"/>
    </source>
</evidence>
<evidence type="ECO:0000256" key="7">
    <source>
        <dbReference type="ARBA" id="ARBA00023065"/>
    </source>
</evidence>
<evidence type="ECO:0000256" key="3">
    <source>
        <dbReference type="ARBA" id="ARBA00022448"/>
    </source>
</evidence>
<dbReference type="EMBL" id="MBDO02000570">
    <property type="protein sequence ID" value="RLN53883.1"/>
    <property type="molecule type" value="Genomic_DNA"/>
</dbReference>
<name>A0A3F2RDP7_9STRA</name>
<proteinExistence type="inferred from homology"/>
<keyword evidence="8 13" id="KW-0472">Membrane</keyword>
<evidence type="ECO:0000256" key="2">
    <source>
        <dbReference type="ARBA" id="ARBA00009849"/>
    </source>
</evidence>
<gene>
    <name evidence="14" type="ORF">BBP00_00009162</name>
</gene>
<comment type="subcellular location">
    <subcellularLocation>
        <location evidence="1">Cell membrane</location>
        <topology evidence="1">Multi-pass membrane protein</topology>
    </subcellularLocation>
</comment>
<accession>A0A3F2RDP7</accession>
<evidence type="ECO:0000256" key="11">
    <source>
        <dbReference type="ARBA" id="ARBA00023214"/>
    </source>
</evidence>
<feature type="transmembrane region" description="Helical" evidence="13">
    <location>
        <begin position="263"/>
        <end position="288"/>
    </location>
</feature>
<evidence type="ECO:0000256" key="13">
    <source>
        <dbReference type="SAM" id="Phobius"/>
    </source>
</evidence>
<keyword evidence="3" id="KW-0813">Transport</keyword>
<sequence length="464" mass="51908">MNSWNMRLLSSSETFGDLRLLPVDYHQQVARELASFFHGFYRFGAASNRFDLNDELYTQFLHNVLFGSLCIGAVVFFMLCVIVVRRCILHIRSAFVRRMEMDSTSVELMAVMLLTFLAVSALGGLLGEAQVDYSAGIVLDTMGNTSTRFQEAQALTVQSLKTSDALRLTADNLVTSFNESELPAEAYQLSMESLRLLHASKELWNQTDTLLPKNYSDIAKEWEFSYFALKSSTNGAILAVALASFLSIASVGWALVAPLRVSILVILSVVPISHTLIGVYLASTIMAADFCAAPMNSTLELLGSMPIMNYYVECPANASLPFHDYTASVQQSVHKVVTLQKELEDYASHHGDVGLRMKEFLNPIGTQLNSINSQLTEFADLQTCQNVSSAFAYATTTYCEYGMLGFFSMWVHQIMLCFILFVSIVVCVLVYERVHIRELRLDVRYQLVSSYEEDDMEHAYLSSD</sequence>
<keyword evidence="10" id="KW-0325">Glycoprotein</keyword>
<dbReference type="Proteomes" id="UP000277300">
    <property type="component" value="Unassembled WGS sequence"/>
</dbReference>
<keyword evidence="5 13" id="KW-0812">Transmembrane</keyword>
<evidence type="ECO:0000256" key="9">
    <source>
        <dbReference type="ARBA" id="ARBA00023173"/>
    </source>
</evidence>
<keyword evidence="11" id="KW-0868">Chloride</keyword>
<comment type="similarity">
    <text evidence="2">Belongs to the tweety family.</text>
</comment>
<feature type="transmembrane region" description="Helical" evidence="13">
    <location>
        <begin position="60"/>
        <end position="84"/>
    </location>
</feature>
<evidence type="ECO:0000256" key="1">
    <source>
        <dbReference type="ARBA" id="ARBA00004651"/>
    </source>
</evidence>
<evidence type="ECO:0000256" key="4">
    <source>
        <dbReference type="ARBA" id="ARBA00022475"/>
    </source>
</evidence>
<feature type="transmembrane region" description="Helical" evidence="13">
    <location>
        <begin position="105"/>
        <end position="126"/>
    </location>
</feature>
<dbReference type="GO" id="GO:0034707">
    <property type="term" value="C:chloride channel complex"/>
    <property type="evidence" value="ECO:0007669"/>
    <property type="project" value="UniProtKB-KW"/>
</dbReference>
<dbReference type="InterPro" id="IPR006990">
    <property type="entry name" value="Tweety"/>
</dbReference>
<reference evidence="14 15" key="1">
    <citation type="submission" date="2018-07" db="EMBL/GenBank/DDBJ databases">
        <title>Genome sequencing of oomycete isolates from Chile give support for New Zealand origin for Phytophthora kernoviae and make available the first Nothophytophthora sp. genome.</title>
        <authorList>
            <person name="Studholme D.J."/>
            <person name="Sanfuentes E."/>
            <person name="Panda P."/>
            <person name="Hill R."/>
            <person name="Sambles C."/>
            <person name="Grant M."/>
            <person name="Williams N.M."/>
            <person name="Mcdougal R.L."/>
        </authorList>
    </citation>
    <scope>NUCLEOTIDE SEQUENCE [LARGE SCALE GENOMIC DNA]</scope>
    <source>
        <strain evidence="14">Chile6</strain>
    </source>
</reference>
<dbReference type="GO" id="GO:0072320">
    <property type="term" value="F:volume-sensitive chloride channel activity"/>
    <property type="evidence" value="ECO:0007669"/>
    <property type="project" value="TreeGrafter"/>
</dbReference>
<dbReference type="OrthoDB" id="67634at2759"/>
<protein>
    <recommendedName>
        <fullName evidence="16">Protein tweety homolog</fullName>
    </recommendedName>
</protein>
<keyword evidence="9" id="KW-0869">Chloride channel</keyword>
<evidence type="ECO:0000256" key="6">
    <source>
        <dbReference type="ARBA" id="ARBA00022989"/>
    </source>
</evidence>
<dbReference type="AlphaFoldDB" id="A0A3F2RDP7"/>
<dbReference type="PANTHER" id="PTHR12424">
    <property type="entry name" value="TWEETY-RELATED"/>
    <property type="match status" value="1"/>
</dbReference>
<keyword evidence="12" id="KW-0407">Ion channel</keyword>
<feature type="transmembrane region" description="Helical" evidence="13">
    <location>
        <begin position="410"/>
        <end position="431"/>
    </location>
</feature>
<keyword evidence="7" id="KW-0406">Ion transport</keyword>
<evidence type="ECO:0000256" key="12">
    <source>
        <dbReference type="ARBA" id="ARBA00023303"/>
    </source>
</evidence>
<dbReference type="Pfam" id="PF04906">
    <property type="entry name" value="Tweety"/>
    <property type="match status" value="1"/>
</dbReference>
<evidence type="ECO:0000256" key="8">
    <source>
        <dbReference type="ARBA" id="ARBA00023136"/>
    </source>
</evidence>
<dbReference type="GO" id="GO:0005886">
    <property type="term" value="C:plasma membrane"/>
    <property type="evidence" value="ECO:0007669"/>
    <property type="project" value="UniProtKB-SubCell"/>
</dbReference>
<evidence type="ECO:0000256" key="10">
    <source>
        <dbReference type="ARBA" id="ARBA00023180"/>
    </source>
</evidence>
<evidence type="ECO:0000313" key="14">
    <source>
        <dbReference type="EMBL" id="RLN53883.1"/>
    </source>
</evidence>
<keyword evidence="4" id="KW-1003">Cell membrane</keyword>